<dbReference type="InterPro" id="IPR000073">
    <property type="entry name" value="AB_hydrolase_1"/>
</dbReference>
<evidence type="ECO:0000259" key="1">
    <source>
        <dbReference type="Pfam" id="PF12697"/>
    </source>
</evidence>
<dbReference type="Pfam" id="PF12697">
    <property type="entry name" value="Abhydrolase_6"/>
    <property type="match status" value="1"/>
</dbReference>
<dbReference type="InterPro" id="IPR029058">
    <property type="entry name" value="AB_hydrolase_fold"/>
</dbReference>
<proteinExistence type="predicted"/>
<dbReference type="Gene3D" id="3.40.50.1820">
    <property type="entry name" value="alpha/beta hydrolase"/>
    <property type="match status" value="1"/>
</dbReference>
<evidence type="ECO:0000313" key="2">
    <source>
        <dbReference type="EMBL" id="KAA9395214.1"/>
    </source>
</evidence>
<dbReference type="RefSeq" id="WP_158032640.1">
    <property type="nucleotide sequence ID" value="NZ_ML708611.1"/>
</dbReference>
<dbReference type="GO" id="GO:0016020">
    <property type="term" value="C:membrane"/>
    <property type="evidence" value="ECO:0007669"/>
    <property type="project" value="TreeGrafter"/>
</dbReference>
<organism evidence="2 3">
    <name type="scientific">Kocuria coralli</name>
    <dbReference type="NCBI Taxonomy" id="1461025"/>
    <lineage>
        <taxon>Bacteria</taxon>
        <taxon>Bacillati</taxon>
        <taxon>Actinomycetota</taxon>
        <taxon>Actinomycetes</taxon>
        <taxon>Micrococcales</taxon>
        <taxon>Micrococcaceae</taxon>
        <taxon>Kocuria</taxon>
    </lineage>
</organism>
<reference evidence="2 3" key="1">
    <citation type="submission" date="2019-05" db="EMBL/GenBank/DDBJ databases">
        <title>Kocuria coralli sp. nov., a novel actinobacterium isolated from coral reef seawater.</title>
        <authorList>
            <person name="Li J."/>
        </authorList>
    </citation>
    <scope>NUCLEOTIDE SEQUENCE [LARGE SCALE GENOMIC DNA]</scope>
    <source>
        <strain evidence="2 3">SCSIO 13007</strain>
    </source>
</reference>
<dbReference type="GO" id="GO:0046464">
    <property type="term" value="P:acylglycerol catabolic process"/>
    <property type="evidence" value="ECO:0007669"/>
    <property type="project" value="TreeGrafter"/>
</dbReference>
<dbReference type="PANTHER" id="PTHR43798:SF5">
    <property type="entry name" value="MONOACYLGLYCEROL LIPASE ABHD6"/>
    <property type="match status" value="1"/>
</dbReference>
<dbReference type="SUPFAM" id="SSF53474">
    <property type="entry name" value="alpha/beta-Hydrolases"/>
    <property type="match status" value="1"/>
</dbReference>
<dbReference type="AlphaFoldDB" id="A0A5J5KZU6"/>
<sequence>MTVPDIRIVAMEDGGQPGLPTVLMGPSLGTSVSNLWGPVAARLRGRARVLGWELPGHGGRPAAVGGFTISELAQGIVSALDGIPEPDGGKNVEHSFIYAGCSAGGCVGQQLLLDHPDRVRAAVLVATAQRVGTPEGWRERAELVATAGTPTQVIGSAKRWFAEGFISRDAQAGTGITTALLHDLQEADRHGYAQVCEALARFDVRGRLGSVGVPVTVLGGAQDVSTTPEDLQELAAAIPGARRVEYDGVAHLPPAEVPGEVAGEIAAIIDTVSSSAAEIQEGDLR</sequence>
<comment type="caution">
    <text evidence="2">The sequence shown here is derived from an EMBL/GenBank/DDBJ whole genome shotgun (WGS) entry which is preliminary data.</text>
</comment>
<accession>A0A5J5KZU6</accession>
<feature type="domain" description="AB hydrolase-1" evidence="1">
    <location>
        <begin position="33"/>
        <end position="262"/>
    </location>
</feature>
<dbReference type="GO" id="GO:0047372">
    <property type="term" value="F:monoacylglycerol lipase activity"/>
    <property type="evidence" value="ECO:0007669"/>
    <property type="project" value="TreeGrafter"/>
</dbReference>
<name>A0A5J5KZU6_9MICC</name>
<keyword evidence="3" id="KW-1185">Reference proteome</keyword>
<dbReference type="Proteomes" id="UP000325957">
    <property type="component" value="Unassembled WGS sequence"/>
</dbReference>
<gene>
    <name evidence="2" type="ORF">FCK90_02015</name>
</gene>
<evidence type="ECO:0000313" key="3">
    <source>
        <dbReference type="Proteomes" id="UP000325957"/>
    </source>
</evidence>
<dbReference type="InterPro" id="IPR050266">
    <property type="entry name" value="AB_hydrolase_sf"/>
</dbReference>
<dbReference type="EMBL" id="SZWF01000002">
    <property type="protein sequence ID" value="KAA9395214.1"/>
    <property type="molecule type" value="Genomic_DNA"/>
</dbReference>
<keyword evidence="2" id="KW-0378">Hydrolase</keyword>
<dbReference type="PANTHER" id="PTHR43798">
    <property type="entry name" value="MONOACYLGLYCEROL LIPASE"/>
    <property type="match status" value="1"/>
</dbReference>
<dbReference type="OrthoDB" id="9802489at2"/>
<protein>
    <submittedName>
        <fullName evidence="2">Alpha/beta fold hydrolase</fullName>
    </submittedName>
</protein>